<sequence length="71" mass="8531">MKFFNRKLVTIFKENNWLKISYILIMAILKGLDDIDKNDLSNNKKICKNIKGCIFTKYLLRYIIINNKFEL</sequence>
<dbReference type="EMBL" id="FQZB01000010">
    <property type="protein sequence ID" value="SHJ70679.1"/>
    <property type="molecule type" value="Genomic_DNA"/>
</dbReference>
<name>A0A1M6LHJ8_9CLOT</name>
<protein>
    <submittedName>
        <fullName evidence="1">Uncharacterized protein</fullName>
    </submittedName>
</protein>
<evidence type="ECO:0000313" key="1">
    <source>
        <dbReference type="EMBL" id="SHJ70679.1"/>
    </source>
</evidence>
<reference evidence="1 2" key="1">
    <citation type="submission" date="2016-11" db="EMBL/GenBank/DDBJ databases">
        <authorList>
            <person name="Jaros S."/>
            <person name="Januszkiewicz K."/>
            <person name="Wedrychowicz H."/>
        </authorList>
    </citation>
    <scope>NUCLEOTIDE SEQUENCE [LARGE SCALE GENOMIC DNA]</scope>
    <source>
        <strain evidence="1 2">DSM 21758</strain>
    </source>
</reference>
<dbReference type="AlphaFoldDB" id="A0A1M6LHJ8"/>
<keyword evidence="2" id="KW-1185">Reference proteome</keyword>
<evidence type="ECO:0000313" key="2">
    <source>
        <dbReference type="Proteomes" id="UP000184310"/>
    </source>
</evidence>
<dbReference type="RefSeq" id="WP_072987668.1">
    <property type="nucleotide sequence ID" value="NZ_FQZB01000010.1"/>
</dbReference>
<dbReference type="Proteomes" id="UP000184310">
    <property type="component" value="Unassembled WGS sequence"/>
</dbReference>
<gene>
    <name evidence="1" type="ORF">SAMN02745163_02384</name>
</gene>
<organism evidence="1 2">
    <name type="scientific">Clostridium cavendishii DSM 21758</name>
    <dbReference type="NCBI Taxonomy" id="1121302"/>
    <lineage>
        <taxon>Bacteria</taxon>
        <taxon>Bacillati</taxon>
        <taxon>Bacillota</taxon>
        <taxon>Clostridia</taxon>
        <taxon>Eubacteriales</taxon>
        <taxon>Clostridiaceae</taxon>
        <taxon>Clostridium</taxon>
    </lineage>
</organism>
<accession>A0A1M6LHJ8</accession>
<proteinExistence type="predicted"/>